<dbReference type="InterPro" id="IPR036864">
    <property type="entry name" value="Zn2-C6_fun-type_DNA-bd_sf"/>
</dbReference>
<dbReference type="PANTHER" id="PTHR47840">
    <property type="entry name" value="ZN(II)2CYS6 TRANSCRIPTION FACTOR (EUROFUNG)-RELATED"/>
    <property type="match status" value="1"/>
</dbReference>
<dbReference type="Pfam" id="PF00172">
    <property type="entry name" value="Zn_clus"/>
    <property type="match status" value="1"/>
</dbReference>
<evidence type="ECO:0000313" key="8">
    <source>
        <dbReference type="Proteomes" id="UP001215712"/>
    </source>
</evidence>
<evidence type="ECO:0000256" key="1">
    <source>
        <dbReference type="ARBA" id="ARBA00022723"/>
    </source>
</evidence>
<dbReference type="PROSITE" id="PS50048">
    <property type="entry name" value="ZN2_CY6_FUNGAL_2"/>
    <property type="match status" value="1"/>
</dbReference>
<reference evidence="7" key="1">
    <citation type="journal article" date="2023" name="IMA Fungus">
        <title>Comparative genomic study of the Penicillium genus elucidates a diverse pangenome and 15 lateral gene transfer events.</title>
        <authorList>
            <person name="Petersen C."/>
            <person name="Sorensen T."/>
            <person name="Nielsen M.R."/>
            <person name="Sondergaard T.E."/>
            <person name="Sorensen J.L."/>
            <person name="Fitzpatrick D.A."/>
            <person name="Frisvad J.C."/>
            <person name="Nielsen K.L."/>
        </authorList>
    </citation>
    <scope>NUCLEOTIDE SEQUENCE</scope>
    <source>
        <strain evidence="7">IBT 17514</strain>
    </source>
</reference>
<evidence type="ECO:0000256" key="5">
    <source>
        <dbReference type="ARBA" id="ARBA00023242"/>
    </source>
</evidence>
<name>A0AAD6HNP6_9EURO</name>
<dbReference type="Proteomes" id="UP001215712">
    <property type="component" value="Unassembled WGS sequence"/>
</dbReference>
<keyword evidence="8" id="KW-1185">Reference proteome</keyword>
<dbReference type="InterPro" id="IPR007219">
    <property type="entry name" value="XnlR_reg_dom"/>
</dbReference>
<gene>
    <name evidence="7" type="ORF">N7493_005715</name>
</gene>
<dbReference type="PROSITE" id="PS00463">
    <property type="entry name" value="ZN2_CY6_FUNGAL_1"/>
    <property type="match status" value="1"/>
</dbReference>
<protein>
    <recommendedName>
        <fullName evidence="6">Zn(2)-C6 fungal-type domain-containing protein</fullName>
    </recommendedName>
</protein>
<dbReference type="GO" id="GO:0000981">
    <property type="term" value="F:DNA-binding transcription factor activity, RNA polymerase II-specific"/>
    <property type="evidence" value="ECO:0007669"/>
    <property type="project" value="InterPro"/>
</dbReference>
<keyword evidence="1" id="KW-0479">Metal-binding</keyword>
<keyword evidence="3" id="KW-0238">DNA-binding</keyword>
<dbReference type="SMART" id="SM00066">
    <property type="entry name" value="GAL4"/>
    <property type="match status" value="1"/>
</dbReference>
<comment type="caution">
    <text evidence="7">The sequence shown here is derived from an EMBL/GenBank/DDBJ whole genome shotgun (WGS) entry which is preliminary data.</text>
</comment>
<dbReference type="Gene3D" id="4.10.240.10">
    <property type="entry name" value="Zn(2)-C6 fungal-type DNA-binding domain"/>
    <property type="match status" value="1"/>
</dbReference>
<reference evidence="7" key="2">
    <citation type="submission" date="2023-01" db="EMBL/GenBank/DDBJ databases">
        <authorList>
            <person name="Petersen C."/>
        </authorList>
    </citation>
    <scope>NUCLEOTIDE SEQUENCE</scope>
    <source>
        <strain evidence="7">IBT 17514</strain>
    </source>
</reference>
<evidence type="ECO:0000313" key="7">
    <source>
        <dbReference type="EMBL" id="KAJ5727895.1"/>
    </source>
</evidence>
<feature type="domain" description="Zn(2)-C6 fungal-type" evidence="6">
    <location>
        <begin position="21"/>
        <end position="54"/>
    </location>
</feature>
<evidence type="ECO:0000256" key="2">
    <source>
        <dbReference type="ARBA" id="ARBA00023015"/>
    </source>
</evidence>
<evidence type="ECO:0000256" key="3">
    <source>
        <dbReference type="ARBA" id="ARBA00023125"/>
    </source>
</evidence>
<proteinExistence type="predicted"/>
<keyword evidence="2" id="KW-0805">Transcription regulation</keyword>
<dbReference type="InterPro" id="IPR001138">
    <property type="entry name" value="Zn2Cys6_DnaBD"/>
</dbReference>
<organism evidence="7 8">
    <name type="scientific">Penicillium malachiteum</name>
    <dbReference type="NCBI Taxonomy" id="1324776"/>
    <lineage>
        <taxon>Eukaryota</taxon>
        <taxon>Fungi</taxon>
        <taxon>Dikarya</taxon>
        <taxon>Ascomycota</taxon>
        <taxon>Pezizomycotina</taxon>
        <taxon>Eurotiomycetes</taxon>
        <taxon>Eurotiomycetidae</taxon>
        <taxon>Eurotiales</taxon>
        <taxon>Aspergillaceae</taxon>
        <taxon>Penicillium</taxon>
    </lineage>
</organism>
<evidence type="ECO:0000259" key="6">
    <source>
        <dbReference type="PROSITE" id="PS50048"/>
    </source>
</evidence>
<dbReference type="EMBL" id="JAQJAN010000006">
    <property type="protein sequence ID" value="KAJ5727895.1"/>
    <property type="molecule type" value="Genomic_DNA"/>
</dbReference>
<dbReference type="GO" id="GO:0003677">
    <property type="term" value="F:DNA binding"/>
    <property type="evidence" value="ECO:0007669"/>
    <property type="project" value="UniProtKB-KW"/>
</dbReference>
<dbReference type="PANTHER" id="PTHR47840:SF1">
    <property type="entry name" value="ZN(II)2CYS6 TRANSCRIPTION FACTOR (EUROFUNG)"/>
    <property type="match status" value="1"/>
</dbReference>
<dbReference type="CDD" id="cd12148">
    <property type="entry name" value="fungal_TF_MHR"/>
    <property type="match status" value="1"/>
</dbReference>
<dbReference type="SUPFAM" id="SSF57701">
    <property type="entry name" value="Zn2/Cys6 DNA-binding domain"/>
    <property type="match status" value="1"/>
</dbReference>
<accession>A0AAD6HNP6</accession>
<dbReference type="SMART" id="SM00906">
    <property type="entry name" value="Fungal_trans"/>
    <property type="match status" value="1"/>
</dbReference>
<keyword evidence="4" id="KW-0804">Transcription</keyword>
<dbReference type="AlphaFoldDB" id="A0AAD6HNP6"/>
<dbReference type="CDD" id="cd00067">
    <property type="entry name" value="GAL4"/>
    <property type="match status" value="1"/>
</dbReference>
<keyword evidence="5" id="KW-0539">Nucleus</keyword>
<evidence type="ECO:0000256" key="4">
    <source>
        <dbReference type="ARBA" id="ARBA00023163"/>
    </source>
</evidence>
<sequence length="638" mass="72774">MSTHSTDSVPTSRKIRKGTTSCWQCKRRKKRCEYGLESTSTCLNCQRFGLTCTSQAFEERDTKESQILSQRIDQVEALVNHLLKQRDCSQQNKKSGASNKSHNVIQRRRLENTVTLSSVSHERLSRGPSLNGYLSSILPDSDTTIFILSSLKLFASPLQVTKKLDEELSHSAERNQNTHFSLNAHPIVFARRLIQLAICLKQFDALSSQPITLQMNESLDVAAKRFVDISSHLVISQDYLVWSLDGLETIMLQASYHVTIGDFKSAWAIQRRAATIAQEIGLENITGELSVRAEYLWFQIIYTDRFLSLVLGVPFAITSNTFASSVQLSISEPSQKLERIHALIAGHIIARNLRMQGARDSQGDKIPHFEHYKETKIIDRNLKNATRTLPSEWWLAPSLDSASASETDSEAPEKAARLFAQMHQYYLLVLLHHPYLIYYHGGSHGQRDYRYSRSAVTLASRELISRYLAVRNYRRSPSYRGLDEKGFMASIILLFAHFTSHGNEDLGFIEHQRSYDLGIIGEVISLWENISMHPTDLQCSSYLQRLRKFIEIEENAANGSTYHTWIEKGTSRNLIENSLDNTGEIRFSFPYFGDVVIASQKPLQVKAKSMFLEFNHQQESDTVCFDDWINDEREDSLI</sequence>
<dbReference type="GO" id="GO:0008270">
    <property type="term" value="F:zinc ion binding"/>
    <property type="evidence" value="ECO:0007669"/>
    <property type="project" value="InterPro"/>
</dbReference>
<dbReference type="GO" id="GO:0006351">
    <property type="term" value="P:DNA-templated transcription"/>
    <property type="evidence" value="ECO:0007669"/>
    <property type="project" value="InterPro"/>
</dbReference>